<keyword evidence="3" id="KW-1185">Reference proteome</keyword>
<accession>A0A4Y2K436</accession>
<dbReference type="EMBL" id="BGPR01004209">
    <property type="protein sequence ID" value="GBM97151.1"/>
    <property type="molecule type" value="Genomic_DNA"/>
</dbReference>
<evidence type="ECO:0000313" key="2">
    <source>
        <dbReference type="EMBL" id="GBM97151.1"/>
    </source>
</evidence>
<feature type="region of interest" description="Disordered" evidence="1">
    <location>
        <begin position="1"/>
        <end position="38"/>
    </location>
</feature>
<sequence>MPAQVSSSSSGHGSKLRGSCCHFPKPRENGITPTVQQRVPSRRQLLEELKISNKYFLVDMTTERAELQIDSPLYK</sequence>
<organism evidence="2 3">
    <name type="scientific">Araneus ventricosus</name>
    <name type="common">Orbweaver spider</name>
    <name type="synonym">Epeira ventricosa</name>
    <dbReference type="NCBI Taxonomy" id="182803"/>
    <lineage>
        <taxon>Eukaryota</taxon>
        <taxon>Metazoa</taxon>
        <taxon>Ecdysozoa</taxon>
        <taxon>Arthropoda</taxon>
        <taxon>Chelicerata</taxon>
        <taxon>Arachnida</taxon>
        <taxon>Araneae</taxon>
        <taxon>Araneomorphae</taxon>
        <taxon>Entelegynae</taxon>
        <taxon>Araneoidea</taxon>
        <taxon>Araneidae</taxon>
        <taxon>Araneus</taxon>
    </lineage>
</organism>
<dbReference type="AlphaFoldDB" id="A0A4Y2K436"/>
<gene>
    <name evidence="2" type="ORF">AVEN_195493_1</name>
</gene>
<evidence type="ECO:0000313" key="3">
    <source>
        <dbReference type="Proteomes" id="UP000499080"/>
    </source>
</evidence>
<name>A0A4Y2K436_ARAVE</name>
<dbReference type="Proteomes" id="UP000499080">
    <property type="component" value="Unassembled WGS sequence"/>
</dbReference>
<comment type="caution">
    <text evidence="2">The sequence shown here is derived from an EMBL/GenBank/DDBJ whole genome shotgun (WGS) entry which is preliminary data.</text>
</comment>
<proteinExistence type="predicted"/>
<reference evidence="2 3" key="1">
    <citation type="journal article" date="2019" name="Sci. Rep.">
        <title>Orb-weaving spider Araneus ventricosus genome elucidates the spidroin gene catalogue.</title>
        <authorList>
            <person name="Kono N."/>
            <person name="Nakamura H."/>
            <person name="Ohtoshi R."/>
            <person name="Moran D.A.P."/>
            <person name="Shinohara A."/>
            <person name="Yoshida Y."/>
            <person name="Fujiwara M."/>
            <person name="Mori M."/>
            <person name="Tomita M."/>
            <person name="Arakawa K."/>
        </authorList>
    </citation>
    <scope>NUCLEOTIDE SEQUENCE [LARGE SCALE GENOMIC DNA]</scope>
</reference>
<protein>
    <submittedName>
        <fullName evidence="2">Uncharacterized protein</fullName>
    </submittedName>
</protein>
<evidence type="ECO:0000256" key="1">
    <source>
        <dbReference type="SAM" id="MobiDB-lite"/>
    </source>
</evidence>
<feature type="compositionally biased region" description="Low complexity" evidence="1">
    <location>
        <begin position="1"/>
        <end position="19"/>
    </location>
</feature>